<gene>
    <name evidence="1" type="ORF">PCOR1329_LOCUS56395</name>
</gene>
<dbReference type="EMBL" id="CAUYUJ010016939">
    <property type="protein sequence ID" value="CAK0870240.1"/>
    <property type="molecule type" value="Genomic_DNA"/>
</dbReference>
<proteinExistence type="predicted"/>
<name>A0ABN9VBY2_9DINO</name>
<organism evidence="1 2">
    <name type="scientific">Prorocentrum cordatum</name>
    <dbReference type="NCBI Taxonomy" id="2364126"/>
    <lineage>
        <taxon>Eukaryota</taxon>
        <taxon>Sar</taxon>
        <taxon>Alveolata</taxon>
        <taxon>Dinophyceae</taxon>
        <taxon>Prorocentrales</taxon>
        <taxon>Prorocentraceae</taxon>
        <taxon>Prorocentrum</taxon>
    </lineage>
</organism>
<evidence type="ECO:0000313" key="2">
    <source>
        <dbReference type="Proteomes" id="UP001189429"/>
    </source>
</evidence>
<dbReference type="Proteomes" id="UP001189429">
    <property type="component" value="Unassembled WGS sequence"/>
</dbReference>
<reference evidence="1" key="1">
    <citation type="submission" date="2023-10" db="EMBL/GenBank/DDBJ databases">
        <authorList>
            <person name="Chen Y."/>
            <person name="Shah S."/>
            <person name="Dougan E. K."/>
            <person name="Thang M."/>
            <person name="Chan C."/>
        </authorList>
    </citation>
    <scope>NUCLEOTIDE SEQUENCE [LARGE SCALE GENOMIC DNA]</scope>
</reference>
<sequence length="57" mass="6452">DAIEHYAKCPVVKRLAAQFLHLDPHLFVNLHSFLLVNPLANTTEMLTTIALLVYATY</sequence>
<evidence type="ECO:0000313" key="1">
    <source>
        <dbReference type="EMBL" id="CAK0870240.1"/>
    </source>
</evidence>
<feature type="non-terminal residue" evidence="1">
    <location>
        <position position="57"/>
    </location>
</feature>
<feature type="non-terminal residue" evidence="1">
    <location>
        <position position="1"/>
    </location>
</feature>
<comment type="caution">
    <text evidence="1">The sequence shown here is derived from an EMBL/GenBank/DDBJ whole genome shotgun (WGS) entry which is preliminary data.</text>
</comment>
<protein>
    <submittedName>
        <fullName evidence="1">Uncharacterized protein</fullName>
    </submittedName>
</protein>
<accession>A0ABN9VBY2</accession>
<keyword evidence="2" id="KW-1185">Reference proteome</keyword>